<evidence type="ECO:0000256" key="3">
    <source>
        <dbReference type="PROSITE-ProRule" id="PRU00221"/>
    </source>
</evidence>
<dbReference type="Proteomes" id="UP000036987">
    <property type="component" value="Unassembled WGS sequence"/>
</dbReference>
<evidence type="ECO:0000313" key="5">
    <source>
        <dbReference type="EMBL" id="KMZ66567.1"/>
    </source>
</evidence>
<evidence type="ECO:0000313" key="6">
    <source>
        <dbReference type="Proteomes" id="UP000036987"/>
    </source>
</evidence>
<dbReference type="InterPro" id="IPR015943">
    <property type="entry name" value="WD40/YVTN_repeat-like_dom_sf"/>
</dbReference>
<dbReference type="InterPro" id="IPR019775">
    <property type="entry name" value="WD40_repeat_CS"/>
</dbReference>
<keyword evidence="1 3" id="KW-0853">WD repeat</keyword>
<keyword evidence="6" id="KW-1185">Reference proteome</keyword>
<dbReference type="OrthoDB" id="408728at2759"/>
<accession>A0A0K9PE97</accession>
<protein>
    <submittedName>
        <fullName evidence="5">Putative WD-repeat protein</fullName>
    </submittedName>
</protein>
<dbReference type="PANTHER" id="PTHR14221:SF67">
    <property type="entry name" value="WD REPEAT-CONTAINING PROTEIN 44-LIKE"/>
    <property type="match status" value="1"/>
</dbReference>
<reference evidence="6" key="1">
    <citation type="journal article" date="2016" name="Nature">
        <title>The genome of the seagrass Zostera marina reveals angiosperm adaptation to the sea.</title>
        <authorList>
            <person name="Olsen J.L."/>
            <person name="Rouze P."/>
            <person name="Verhelst B."/>
            <person name="Lin Y.-C."/>
            <person name="Bayer T."/>
            <person name="Collen J."/>
            <person name="Dattolo E."/>
            <person name="De Paoli E."/>
            <person name="Dittami S."/>
            <person name="Maumus F."/>
            <person name="Michel G."/>
            <person name="Kersting A."/>
            <person name="Lauritano C."/>
            <person name="Lohaus R."/>
            <person name="Toepel M."/>
            <person name="Tonon T."/>
            <person name="Vanneste K."/>
            <person name="Amirebrahimi M."/>
            <person name="Brakel J."/>
            <person name="Bostroem C."/>
            <person name="Chovatia M."/>
            <person name="Grimwood J."/>
            <person name="Jenkins J.W."/>
            <person name="Jueterbock A."/>
            <person name="Mraz A."/>
            <person name="Stam W.T."/>
            <person name="Tice H."/>
            <person name="Bornberg-Bauer E."/>
            <person name="Green P.J."/>
            <person name="Pearson G.A."/>
            <person name="Procaccini G."/>
            <person name="Duarte C.M."/>
            <person name="Schmutz J."/>
            <person name="Reusch T.B.H."/>
            <person name="Van de Peer Y."/>
        </authorList>
    </citation>
    <scope>NUCLEOTIDE SEQUENCE [LARGE SCALE GENOMIC DNA]</scope>
    <source>
        <strain evidence="6">cv. Finnish</strain>
    </source>
</reference>
<dbReference type="SMART" id="SM00320">
    <property type="entry name" value="WD40"/>
    <property type="match status" value="6"/>
</dbReference>
<feature type="region of interest" description="Disordered" evidence="4">
    <location>
        <begin position="83"/>
        <end position="104"/>
    </location>
</feature>
<evidence type="ECO:0000256" key="2">
    <source>
        <dbReference type="ARBA" id="ARBA00022737"/>
    </source>
</evidence>
<feature type="region of interest" description="Disordered" evidence="4">
    <location>
        <begin position="322"/>
        <end position="343"/>
    </location>
</feature>
<keyword evidence="2" id="KW-0677">Repeat</keyword>
<dbReference type="AlphaFoldDB" id="A0A0K9PE97"/>
<dbReference type="InterPro" id="IPR001680">
    <property type="entry name" value="WD40_rpt"/>
</dbReference>
<dbReference type="PRINTS" id="PR00320">
    <property type="entry name" value="GPROTEINBRPT"/>
</dbReference>
<dbReference type="Gene3D" id="2.130.10.10">
    <property type="entry name" value="YVTN repeat-like/Quinoprotein amine dehydrogenase"/>
    <property type="match status" value="2"/>
</dbReference>
<dbReference type="OMA" id="TPINEAC"/>
<feature type="repeat" description="WD" evidence="3">
    <location>
        <begin position="432"/>
        <end position="473"/>
    </location>
</feature>
<feature type="region of interest" description="Disordered" evidence="4">
    <location>
        <begin position="200"/>
        <end position="221"/>
    </location>
</feature>
<gene>
    <name evidence="5" type="ORF">ZOSMA_294G00190</name>
</gene>
<feature type="region of interest" description="Disordered" evidence="4">
    <location>
        <begin position="492"/>
        <end position="525"/>
    </location>
</feature>
<feature type="repeat" description="WD" evidence="3">
    <location>
        <begin position="590"/>
        <end position="624"/>
    </location>
</feature>
<dbReference type="InterPro" id="IPR036322">
    <property type="entry name" value="WD40_repeat_dom_sf"/>
</dbReference>
<comment type="caution">
    <text evidence="5">The sequence shown here is derived from an EMBL/GenBank/DDBJ whole genome shotgun (WGS) entry which is preliminary data.</text>
</comment>
<dbReference type="PROSITE" id="PS50294">
    <property type="entry name" value="WD_REPEATS_REGION"/>
    <property type="match status" value="3"/>
</dbReference>
<feature type="region of interest" description="Disordered" evidence="4">
    <location>
        <begin position="813"/>
        <end position="835"/>
    </location>
</feature>
<evidence type="ECO:0000256" key="1">
    <source>
        <dbReference type="ARBA" id="ARBA00022574"/>
    </source>
</evidence>
<dbReference type="Pfam" id="PF00400">
    <property type="entry name" value="WD40"/>
    <property type="match status" value="5"/>
</dbReference>
<feature type="compositionally biased region" description="Basic and acidic residues" evidence="4">
    <location>
        <begin position="325"/>
        <end position="334"/>
    </location>
</feature>
<feature type="compositionally biased region" description="Polar residues" evidence="4">
    <location>
        <begin position="206"/>
        <end position="218"/>
    </location>
</feature>
<proteinExistence type="predicted"/>
<feature type="repeat" description="WD" evidence="3">
    <location>
        <begin position="548"/>
        <end position="590"/>
    </location>
</feature>
<feature type="compositionally biased region" description="Polar residues" evidence="4">
    <location>
        <begin position="493"/>
        <end position="506"/>
    </location>
</feature>
<sequence>MRTMNMFIGTMSTTTRFAEKKSKQEDDGIFFETFERIPSSVSFSFRSVQYSDTENDDDIYDDSRASFVSAVATPSLLRKTFGDDVIHVEEDDEEDDEEEEEEEDYSIWLEEPMSIKERRQKLLREMGVSGRRSVAISSRPIIESTIEVNKPVVIDLPSPVGVALSTAGSTRVRSRSDVGVSRWDPINGGLSRTCSAPPFFRRRGGDSNSETATAWRSSSTKEKAPLASSVFPRICEEHGGGIEHLAKNDVAPFYTITNLDTGKEFVINLENGNLNSKICDPQTGDELTMDEFEESVGHSPMVKQVMRREKYEDVDVGVGVGLSKKKNEQKGEEKKKKKTTRRKRGVTWLKNITRVGNNSHSLLDKSDGSNDYNASVIGATEADEEGNDEQHQQQHEVGNKDNYSSLENWMKVHKKGKAFKDLTGLYMSQEMKDAHQGSIWTMRFSSDGLLMASAGEDTVIHVWQVLECDSLTSSQTNVGTLPHNLLMVDDEQATTTVESRSQSQDVGSKLKKGKSFSSGKGTRKTSIPDHVVVPETIFSLSDQPYCSFHGHQEGVLDLSWSKSSKKHLLSSSMDKTVRLWDMETKTCLNLFKHNNYVTSIQFNPIDDRYFISGSLDAKVRIWSIPDHQVIEWKDLNDMVTAVSYTPDGDGALVGTHNGTCRLYNMSDGDKKLRQKAELDLRFKKKKSHSKEITGFQFSPGNPSELLITSADSRIRVFVGVDLVYKFKGFRNTRKQISAGFTPNAHHVVCASDDSHVYIWKREESKKPKSWVTTHAHERFHCKDVSVALPWPGSCKHTTPSNIPPLLSSSRCIQRSESNDSVQEPPSTTTSTTHHREIICNSLQTNATSSMSHSINSNSNSWLSKSGPLSSVHGFSLPYSSHLSARWHNIGGNNKVSSSVPDATAWGLVLVTASLEGEIRVHQNFGLPIRLNR</sequence>
<dbReference type="PANTHER" id="PTHR14221">
    <property type="entry name" value="WD REPEAT DOMAIN 44"/>
    <property type="match status" value="1"/>
</dbReference>
<dbReference type="InterPro" id="IPR020472">
    <property type="entry name" value="WD40_PAC1"/>
</dbReference>
<feature type="region of interest" description="Disordered" evidence="4">
    <location>
        <begin position="381"/>
        <end position="401"/>
    </location>
</feature>
<dbReference type="PROSITE" id="PS50082">
    <property type="entry name" value="WD_REPEATS_2"/>
    <property type="match status" value="3"/>
</dbReference>
<feature type="compositionally biased region" description="Acidic residues" evidence="4">
    <location>
        <begin position="89"/>
        <end position="104"/>
    </location>
</feature>
<dbReference type="STRING" id="29655.A0A0K9PE97"/>
<organism evidence="5 6">
    <name type="scientific">Zostera marina</name>
    <name type="common">Eelgrass</name>
    <dbReference type="NCBI Taxonomy" id="29655"/>
    <lineage>
        <taxon>Eukaryota</taxon>
        <taxon>Viridiplantae</taxon>
        <taxon>Streptophyta</taxon>
        <taxon>Embryophyta</taxon>
        <taxon>Tracheophyta</taxon>
        <taxon>Spermatophyta</taxon>
        <taxon>Magnoliopsida</taxon>
        <taxon>Liliopsida</taxon>
        <taxon>Zosteraceae</taxon>
        <taxon>Zostera</taxon>
    </lineage>
</organism>
<name>A0A0K9PE97_ZOSMR</name>
<dbReference type="PROSITE" id="PS00678">
    <property type="entry name" value="WD_REPEATS_1"/>
    <property type="match status" value="1"/>
</dbReference>
<dbReference type="SUPFAM" id="SSF50978">
    <property type="entry name" value="WD40 repeat-like"/>
    <property type="match status" value="1"/>
</dbReference>
<dbReference type="EMBL" id="LFYR01000968">
    <property type="protein sequence ID" value="KMZ66567.1"/>
    <property type="molecule type" value="Genomic_DNA"/>
</dbReference>
<dbReference type="InterPro" id="IPR040324">
    <property type="entry name" value="WDR44/Dgr2"/>
</dbReference>
<feature type="compositionally biased region" description="Basic and acidic residues" evidence="4">
    <location>
        <begin position="388"/>
        <end position="399"/>
    </location>
</feature>
<evidence type="ECO:0000256" key="4">
    <source>
        <dbReference type="SAM" id="MobiDB-lite"/>
    </source>
</evidence>
<feature type="compositionally biased region" description="Polar residues" evidence="4">
    <location>
        <begin position="813"/>
        <end position="823"/>
    </location>
</feature>